<evidence type="ECO:0000313" key="3">
    <source>
        <dbReference type="Proteomes" id="UP001142489"/>
    </source>
</evidence>
<dbReference type="InterPro" id="IPR044554">
    <property type="entry name" value="ANAPC2"/>
</dbReference>
<dbReference type="PANTHER" id="PTHR45957">
    <property type="entry name" value="ANAPHASE-PROMOTING COMPLEX SUBUNIT 2"/>
    <property type="match status" value="1"/>
</dbReference>
<dbReference type="GO" id="GO:0007091">
    <property type="term" value="P:metaphase/anaphase transition of mitotic cell cycle"/>
    <property type="evidence" value="ECO:0007669"/>
    <property type="project" value="TreeGrafter"/>
</dbReference>
<evidence type="ECO:0000313" key="2">
    <source>
        <dbReference type="EMBL" id="KAJ7308077.1"/>
    </source>
</evidence>
<proteinExistence type="predicted"/>
<feature type="region of interest" description="Disordered" evidence="1">
    <location>
        <begin position="175"/>
        <end position="205"/>
    </location>
</feature>
<dbReference type="PANTHER" id="PTHR45957:SF1">
    <property type="entry name" value="ANAPHASE-PROMOTING COMPLEX SUBUNIT 2"/>
    <property type="match status" value="1"/>
</dbReference>
<dbReference type="EMBL" id="JAPFRF010000018">
    <property type="protein sequence ID" value="KAJ7308077.1"/>
    <property type="molecule type" value="Genomic_DNA"/>
</dbReference>
<evidence type="ECO:0008006" key="4">
    <source>
        <dbReference type="Google" id="ProtNLM"/>
    </source>
</evidence>
<organism evidence="2 3">
    <name type="scientific">Phrynocephalus forsythii</name>
    <dbReference type="NCBI Taxonomy" id="171643"/>
    <lineage>
        <taxon>Eukaryota</taxon>
        <taxon>Metazoa</taxon>
        <taxon>Chordata</taxon>
        <taxon>Craniata</taxon>
        <taxon>Vertebrata</taxon>
        <taxon>Euteleostomi</taxon>
        <taxon>Lepidosauria</taxon>
        <taxon>Squamata</taxon>
        <taxon>Bifurcata</taxon>
        <taxon>Unidentata</taxon>
        <taxon>Episquamata</taxon>
        <taxon>Toxicofera</taxon>
        <taxon>Iguania</taxon>
        <taxon>Acrodonta</taxon>
        <taxon>Agamidae</taxon>
        <taxon>Agaminae</taxon>
        <taxon>Phrynocephalus</taxon>
    </lineage>
</organism>
<gene>
    <name evidence="2" type="ORF">JRQ81_008582</name>
</gene>
<evidence type="ECO:0000256" key="1">
    <source>
        <dbReference type="SAM" id="MobiDB-lite"/>
    </source>
</evidence>
<comment type="caution">
    <text evidence="2">The sequence shown here is derived from an EMBL/GenBank/DDBJ whole genome shotgun (WGS) entry which is preliminary data.</text>
</comment>
<dbReference type="GO" id="GO:0005680">
    <property type="term" value="C:anaphase-promoting complex"/>
    <property type="evidence" value="ECO:0007669"/>
    <property type="project" value="TreeGrafter"/>
</dbReference>
<keyword evidence="3" id="KW-1185">Reference proteome</keyword>
<accession>A0A9Q1ASG1</accession>
<protein>
    <recommendedName>
        <fullName evidence="4">Anaphase-promoting complex subunit 2</fullName>
    </recommendedName>
</protein>
<dbReference type="Proteomes" id="UP001142489">
    <property type="component" value="Unassembled WGS sequence"/>
</dbReference>
<name>A0A9Q1ASG1_9SAUR</name>
<dbReference type="AlphaFoldDB" id="A0A9Q1ASG1"/>
<dbReference type="GO" id="GO:0070979">
    <property type="term" value="P:protein K11-linked ubiquitination"/>
    <property type="evidence" value="ECO:0007669"/>
    <property type="project" value="TreeGrafter"/>
</dbReference>
<feature type="compositionally biased region" description="Acidic residues" evidence="1">
    <location>
        <begin position="190"/>
        <end position="200"/>
    </location>
</feature>
<reference evidence="2" key="1">
    <citation type="journal article" date="2023" name="DNA Res.">
        <title>Chromosome-level genome assembly of Phrynocephalus forsythii using third-generation DNA sequencing and Hi-C analysis.</title>
        <authorList>
            <person name="Qi Y."/>
            <person name="Zhao W."/>
            <person name="Zhao Y."/>
            <person name="Niu C."/>
            <person name="Cao S."/>
            <person name="Zhang Y."/>
        </authorList>
    </citation>
    <scope>NUCLEOTIDE SEQUENCE</scope>
    <source>
        <tissue evidence="2">Muscle</tissue>
    </source>
</reference>
<sequence>MDLSAAWQALSTGLVPPAALGLAVPRSGVAEPPKGDDDLQAAVEVLGAYGLHAALEEWFSEVLQVDLQANVAPEFWNCVAQYENTAEEPQCSLLLLDAFSLLRRRLDPYLRSLDLLEKWSREGLLLGTGSQGLREKVYTMFRAILFFSTTTSFQEMIQRFYSRSFKIYMHQWKKSKDRGPAEGPSHVGENEPESEVEEVEPGGGGPHCPGCGRKKDRCWCPTALEQFRQLNDILHRLNLLERVSADAVTNILHRMIEERMEWRCRGEYERSFLAEFQEWIEKVLGWLSRVFLQEGTGAPPGWEAGSTLKRWRCHVQRFSTASTPACASKNSSALSEISPSQSLPWKT</sequence>
<dbReference type="OrthoDB" id="5581181at2759"/>